<reference evidence="6" key="2">
    <citation type="submission" date="2018-02" db="UniProtKB">
        <authorList>
            <consortium name="EnsemblPlants"/>
        </authorList>
    </citation>
    <scope>IDENTIFICATION</scope>
    <source>
        <strain evidence="6">Williams 82</strain>
    </source>
</reference>
<dbReference type="Proteomes" id="UP000008827">
    <property type="component" value="Chromosome 2"/>
</dbReference>
<dbReference type="SMR" id="A0A0R0L8T8"/>
<reference evidence="5" key="3">
    <citation type="submission" date="2018-07" db="EMBL/GenBank/DDBJ databases">
        <title>WGS assembly of Glycine max.</title>
        <authorList>
            <person name="Schmutz J."/>
            <person name="Cannon S."/>
            <person name="Schlueter J."/>
            <person name="Ma J."/>
            <person name="Mitros T."/>
            <person name="Nelson W."/>
            <person name="Hyten D."/>
            <person name="Song Q."/>
            <person name="Thelen J."/>
            <person name="Cheng J."/>
            <person name="Xu D."/>
            <person name="Hellsten U."/>
            <person name="May G."/>
            <person name="Yu Y."/>
            <person name="Sakurai T."/>
            <person name="Umezawa T."/>
            <person name="Bhattacharyya M."/>
            <person name="Sandhu D."/>
            <person name="Valliyodan B."/>
            <person name="Lindquist E."/>
            <person name="Peto M."/>
            <person name="Grant D."/>
            <person name="Shu S."/>
            <person name="Goodstein D."/>
            <person name="Barry K."/>
            <person name="Futrell-Griggs M."/>
            <person name="Abernathy B."/>
            <person name="Du J."/>
            <person name="Tian Z."/>
            <person name="Zhu L."/>
            <person name="Gill N."/>
            <person name="Joshi T."/>
            <person name="Libault M."/>
            <person name="Sethuraman A."/>
            <person name="Zhang X."/>
            <person name="Shinozaki K."/>
            <person name="Nguyen H."/>
            <person name="Wing R."/>
            <person name="Cregan P."/>
            <person name="Specht J."/>
            <person name="Grimwood J."/>
            <person name="Rokhsar D."/>
            <person name="Stacey G."/>
            <person name="Shoemaker R."/>
            <person name="Jackson S."/>
        </authorList>
    </citation>
    <scope>NUCLEOTIDE SEQUENCE</scope>
    <source>
        <tissue evidence="5">Callus</tissue>
    </source>
</reference>
<organism evidence="5">
    <name type="scientific">Glycine max</name>
    <name type="common">Soybean</name>
    <name type="synonym">Glycine hispida</name>
    <dbReference type="NCBI Taxonomy" id="3847"/>
    <lineage>
        <taxon>Eukaryota</taxon>
        <taxon>Viridiplantae</taxon>
        <taxon>Streptophyta</taxon>
        <taxon>Embryophyta</taxon>
        <taxon>Tracheophyta</taxon>
        <taxon>Spermatophyta</taxon>
        <taxon>Magnoliopsida</taxon>
        <taxon>eudicotyledons</taxon>
        <taxon>Gunneridae</taxon>
        <taxon>Pentapetalae</taxon>
        <taxon>rosids</taxon>
        <taxon>fabids</taxon>
        <taxon>Fabales</taxon>
        <taxon>Fabaceae</taxon>
        <taxon>Papilionoideae</taxon>
        <taxon>50 kb inversion clade</taxon>
        <taxon>NPAAA clade</taxon>
        <taxon>indigoferoid/millettioid clade</taxon>
        <taxon>Phaseoleae</taxon>
        <taxon>Glycine</taxon>
        <taxon>Glycine subgen. Soja</taxon>
    </lineage>
</organism>
<evidence type="ECO:0000256" key="1">
    <source>
        <dbReference type="ARBA" id="ARBA00022741"/>
    </source>
</evidence>
<dbReference type="InterPro" id="IPR008271">
    <property type="entry name" value="Ser/Thr_kinase_AS"/>
</dbReference>
<evidence type="ECO:0000259" key="4">
    <source>
        <dbReference type="PROSITE" id="PS50011"/>
    </source>
</evidence>
<reference evidence="5 6" key="1">
    <citation type="journal article" date="2010" name="Nature">
        <title>Genome sequence of the palaeopolyploid soybean.</title>
        <authorList>
            <person name="Schmutz J."/>
            <person name="Cannon S.B."/>
            <person name="Schlueter J."/>
            <person name="Ma J."/>
            <person name="Mitros T."/>
            <person name="Nelson W."/>
            <person name="Hyten D.L."/>
            <person name="Song Q."/>
            <person name="Thelen J.J."/>
            <person name="Cheng J."/>
            <person name="Xu D."/>
            <person name="Hellsten U."/>
            <person name="May G.D."/>
            <person name="Yu Y."/>
            <person name="Sakurai T."/>
            <person name="Umezawa T."/>
            <person name="Bhattacharyya M.K."/>
            <person name="Sandhu D."/>
            <person name="Valliyodan B."/>
            <person name="Lindquist E."/>
            <person name="Peto M."/>
            <person name="Grant D."/>
            <person name="Shu S."/>
            <person name="Goodstein D."/>
            <person name="Barry K."/>
            <person name="Futrell-Griggs M."/>
            <person name="Abernathy B."/>
            <person name="Du J."/>
            <person name="Tian Z."/>
            <person name="Zhu L."/>
            <person name="Gill N."/>
            <person name="Joshi T."/>
            <person name="Libault M."/>
            <person name="Sethuraman A."/>
            <person name="Zhang X.-C."/>
            <person name="Shinozaki K."/>
            <person name="Nguyen H.T."/>
            <person name="Wing R.A."/>
            <person name="Cregan P."/>
            <person name="Specht J."/>
            <person name="Grimwood J."/>
            <person name="Rokhsar D."/>
            <person name="Stacey G."/>
            <person name="Shoemaker R.C."/>
            <person name="Jackson S.A."/>
        </authorList>
    </citation>
    <scope>NUCLEOTIDE SEQUENCE</scope>
    <source>
        <strain evidence="6">cv. Williams 82</strain>
        <tissue evidence="5">Callus</tissue>
    </source>
</reference>
<dbReference type="AlphaFoldDB" id="A0A0R0L8T8"/>
<feature type="region of interest" description="Disordered" evidence="3">
    <location>
        <begin position="185"/>
        <end position="263"/>
    </location>
</feature>
<dbReference type="PANTHER" id="PTHR46008:SF2">
    <property type="entry name" value="LEAF RUST 10 DISEASE-RESISTANCE LOCUS RECEPTOR-LIKE PROTEIN KINASE-LIKE 1.4"/>
    <property type="match status" value="1"/>
</dbReference>
<keyword evidence="7" id="KW-1185">Reference proteome</keyword>
<evidence type="ECO:0000313" key="7">
    <source>
        <dbReference type="Proteomes" id="UP000008827"/>
    </source>
</evidence>
<feature type="domain" description="Protein kinase" evidence="4">
    <location>
        <begin position="1"/>
        <end position="180"/>
    </location>
</feature>
<dbReference type="GO" id="GO:0004672">
    <property type="term" value="F:protein kinase activity"/>
    <property type="evidence" value="ECO:0007669"/>
    <property type="project" value="InterPro"/>
</dbReference>
<dbReference type="STRING" id="3847.A0A0R0L8T8"/>
<evidence type="ECO:0000313" key="6">
    <source>
        <dbReference type="EnsemblPlants" id="KRH72047"/>
    </source>
</evidence>
<dbReference type="SMART" id="SM00220">
    <property type="entry name" value="S_TKc"/>
    <property type="match status" value="1"/>
</dbReference>
<evidence type="ECO:0000256" key="3">
    <source>
        <dbReference type="SAM" id="MobiDB-lite"/>
    </source>
</evidence>
<dbReference type="Gene3D" id="1.10.510.10">
    <property type="entry name" value="Transferase(Phosphotransferase) domain 1"/>
    <property type="match status" value="1"/>
</dbReference>
<dbReference type="PROSITE" id="PS50011">
    <property type="entry name" value="PROTEIN_KINASE_DOM"/>
    <property type="match status" value="1"/>
</dbReference>
<sequence length="263" mass="29419">MTWPIRMQIAIETITTLAYLHTSNIIHRDVKTNNILLDIIFSVKVADFGLSRLLPNYVIHVSIAPQGSPGYLDPQYFQFYRLTDKSDVYSFGVVLIELISSMPTVDAARERDEVNLANLVMKKIQKGKLSELVDPSFGFESDQVVKRMLTSVAGLAFRCVQRDNELRPSMNEVLEALKKFQNGNYESENLEKEDDDGVISSTSSSEVHPPQPASQDSGEVGILMNNKLPTLPNSLTEKLESESNMPNASKDETKHTTCLNVTH</sequence>
<dbReference type="PANTHER" id="PTHR46008">
    <property type="entry name" value="LEAF RUST 10 DISEASE-RESISTANCE LOCUS RECEPTOR-LIKE PROTEIN KINASE-LIKE 1.4"/>
    <property type="match status" value="1"/>
</dbReference>
<gene>
    <name evidence="5" type="ORF">GLYMA_02G187900</name>
</gene>
<dbReference type="OMA" id="VVKEMIT"/>
<dbReference type="GO" id="GO:0005524">
    <property type="term" value="F:ATP binding"/>
    <property type="evidence" value="ECO:0007669"/>
    <property type="project" value="UniProtKB-KW"/>
</dbReference>
<dbReference type="EnsemblPlants" id="KRH72047">
    <property type="protein sequence ID" value="KRH72047"/>
    <property type="gene ID" value="GLYMA_02G187900"/>
</dbReference>
<dbReference type="InterPro" id="IPR000719">
    <property type="entry name" value="Prot_kinase_dom"/>
</dbReference>
<dbReference type="Gramene" id="KRH72047">
    <property type="protein sequence ID" value="KRH72047"/>
    <property type="gene ID" value="GLYMA_02G187900"/>
</dbReference>
<dbReference type="SUPFAM" id="SSF56112">
    <property type="entry name" value="Protein kinase-like (PK-like)"/>
    <property type="match status" value="1"/>
</dbReference>
<protein>
    <recommendedName>
        <fullName evidence="4">Protein kinase domain-containing protein</fullName>
    </recommendedName>
</protein>
<keyword evidence="1" id="KW-0547">Nucleotide-binding</keyword>
<dbReference type="PROSITE" id="PS00108">
    <property type="entry name" value="PROTEIN_KINASE_ST"/>
    <property type="match status" value="1"/>
</dbReference>
<proteinExistence type="predicted"/>
<dbReference type="PaxDb" id="3847-GLYMA02G33910.2"/>
<keyword evidence="2" id="KW-0067">ATP-binding</keyword>
<dbReference type="Pfam" id="PF00069">
    <property type="entry name" value="Pkinase"/>
    <property type="match status" value="1"/>
</dbReference>
<dbReference type="InParanoid" id="A0A0R0L8T8"/>
<feature type="compositionally biased region" description="Polar residues" evidence="3">
    <location>
        <begin position="227"/>
        <end position="247"/>
    </location>
</feature>
<dbReference type="EMBL" id="CM000835">
    <property type="protein sequence ID" value="KRH72047.2"/>
    <property type="molecule type" value="Genomic_DNA"/>
</dbReference>
<name>A0A0R0L8T8_SOYBN</name>
<dbReference type="InterPro" id="IPR011009">
    <property type="entry name" value="Kinase-like_dom_sf"/>
</dbReference>
<evidence type="ECO:0000256" key="2">
    <source>
        <dbReference type="ARBA" id="ARBA00022840"/>
    </source>
</evidence>
<accession>A0A2K7LRP6</accession>
<accession>A0A0R0L8T8</accession>
<evidence type="ECO:0000313" key="5">
    <source>
        <dbReference type="EMBL" id="KRH72047.2"/>
    </source>
</evidence>